<evidence type="ECO:0000256" key="1">
    <source>
        <dbReference type="SAM" id="MobiDB-lite"/>
    </source>
</evidence>
<feature type="region of interest" description="Disordered" evidence="1">
    <location>
        <begin position="47"/>
        <end position="71"/>
    </location>
</feature>
<feature type="non-terminal residue" evidence="2">
    <location>
        <position position="1"/>
    </location>
</feature>
<sequence>QVGLGTARNFSSSRPIFQQLVDNVPIVGRMLYEADWDLSMHRKQENMCRPASKKAATPVQSKEMLKPTSVEKAAKKAQLEHYFPVPVPTGTTHLLIPLAPSPTGRTPLPEFPASASSTGCLPLPALLALHNVHTTHTLRVPSLFQRLDA</sequence>
<dbReference type="Proteomes" id="UP001221757">
    <property type="component" value="Unassembled WGS sequence"/>
</dbReference>
<reference evidence="2" key="1">
    <citation type="submission" date="2023-03" db="EMBL/GenBank/DDBJ databases">
        <title>Massive genome expansion in bonnet fungi (Mycena s.s.) driven by repeated elements and novel gene families across ecological guilds.</title>
        <authorList>
            <consortium name="Lawrence Berkeley National Laboratory"/>
            <person name="Harder C.B."/>
            <person name="Miyauchi S."/>
            <person name="Viragh M."/>
            <person name="Kuo A."/>
            <person name="Thoen E."/>
            <person name="Andreopoulos B."/>
            <person name="Lu D."/>
            <person name="Skrede I."/>
            <person name="Drula E."/>
            <person name="Henrissat B."/>
            <person name="Morin E."/>
            <person name="Kohler A."/>
            <person name="Barry K."/>
            <person name="LaButti K."/>
            <person name="Morin E."/>
            <person name="Salamov A."/>
            <person name="Lipzen A."/>
            <person name="Mereny Z."/>
            <person name="Hegedus B."/>
            <person name="Baldrian P."/>
            <person name="Stursova M."/>
            <person name="Weitz H."/>
            <person name="Taylor A."/>
            <person name="Grigoriev I.V."/>
            <person name="Nagy L.G."/>
            <person name="Martin F."/>
            <person name="Kauserud H."/>
        </authorList>
    </citation>
    <scope>NUCLEOTIDE SEQUENCE</scope>
    <source>
        <strain evidence="2">CBHHK067</strain>
    </source>
</reference>
<dbReference type="AlphaFoldDB" id="A0AAD7GDH0"/>
<evidence type="ECO:0000313" key="3">
    <source>
        <dbReference type="Proteomes" id="UP001221757"/>
    </source>
</evidence>
<name>A0AAD7GDH0_MYCRO</name>
<gene>
    <name evidence="2" type="ORF">B0H17DRAFT_899419</name>
</gene>
<organism evidence="2 3">
    <name type="scientific">Mycena rosella</name>
    <name type="common">Pink bonnet</name>
    <name type="synonym">Agaricus rosellus</name>
    <dbReference type="NCBI Taxonomy" id="1033263"/>
    <lineage>
        <taxon>Eukaryota</taxon>
        <taxon>Fungi</taxon>
        <taxon>Dikarya</taxon>
        <taxon>Basidiomycota</taxon>
        <taxon>Agaricomycotina</taxon>
        <taxon>Agaricomycetes</taxon>
        <taxon>Agaricomycetidae</taxon>
        <taxon>Agaricales</taxon>
        <taxon>Marasmiineae</taxon>
        <taxon>Mycenaceae</taxon>
        <taxon>Mycena</taxon>
    </lineage>
</organism>
<feature type="non-terminal residue" evidence="2">
    <location>
        <position position="149"/>
    </location>
</feature>
<dbReference type="EMBL" id="JARKIE010000119">
    <property type="protein sequence ID" value="KAJ7681334.1"/>
    <property type="molecule type" value="Genomic_DNA"/>
</dbReference>
<comment type="caution">
    <text evidence="2">The sequence shown here is derived from an EMBL/GenBank/DDBJ whole genome shotgun (WGS) entry which is preliminary data.</text>
</comment>
<protein>
    <submittedName>
        <fullName evidence="2">Uncharacterized protein</fullName>
    </submittedName>
</protein>
<keyword evidence="3" id="KW-1185">Reference proteome</keyword>
<accession>A0AAD7GDH0</accession>
<proteinExistence type="predicted"/>
<evidence type="ECO:0000313" key="2">
    <source>
        <dbReference type="EMBL" id="KAJ7681334.1"/>
    </source>
</evidence>